<proteinExistence type="predicted"/>
<dbReference type="Proteomes" id="UP000282211">
    <property type="component" value="Unassembled WGS sequence"/>
</dbReference>
<protein>
    <recommendedName>
        <fullName evidence="5">Lipoprotein</fullName>
    </recommendedName>
</protein>
<feature type="chain" id="PRO_5019521025" description="Lipoprotein" evidence="2">
    <location>
        <begin position="24"/>
        <end position="186"/>
    </location>
</feature>
<comment type="caution">
    <text evidence="3">The sequence shown here is derived from an EMBL/GenBank/DDBJ whole genome shotgun (WGS) entry which is preliminary data.</text>
</comment>
<dbReference type="PROSITE" id="PS51257">
    <property type="entry name" value="PROKAR_LIPOPROTEIN"/>
    <property type="match status" value="1"/>
</dbReference>
<feature type="compositionally biased region" description="Polar residues" evidence="1">
    <location>
        <begin position="41"/>
        <end position="53"/>
    </location>
</feature>
<name>A0A420WDP5_9PROT</name>
<dbReference type="RefSeq" id="WP_147405889.1">
    <property type="nucleotide sequence ID" value="NZ_RBII01000002.1"/>
</dbReference>
<sequence length="186" mass="19628">MKFLISKLAISTLASIGLIACQADDLDATGPDTAHSETPSHPETPSQIGASAPSTLPSYDFERTLQICVGTICKLGATESMKMSDYSANLISTMGLGQSDTLSDARSKLSEFYGGIVSSSLGGTSDPELKLLSAQLSPGTDKNLPEYDVVIRTKGMSNGARVHDWGARIRCAPVMASTPWQKTPCL</sequence>
<feature type="signal peptide" evidence="2">
    <location>
        <begin position="1"/>
        <end position="23"/>
    </location>
</feature>
<evidence type="ECO:0000256" key="2">
    <source>
        <dbReference type="SAM" id="SignalP"/>
    </source>
</evidence>
<reference evidence="3 4" key="1">
    <citation type="submission" date="2018-10" db="EMBL/GenBank/DDBJ databases">
        <title>Genomic Encyclopedia of Type Strains, Phase IV (KMG-IV): sequencing the most valuable type-strain genomes for metagenomic binning, comparative biology and taxonomic classification.</title>
        <authorList>
            <person name="Goeker M."/>
        </authorList>
    </citation>
    <scope>NUCLEOTIDE SEQUENCE [LARGE SCALE GENOMIC DNA]</scope>
    <source>
        <strain evidence="3 4">DSM 22008</strain>
    </source>
</reference>
<evidence type="ECO:0000256" key="1">
    <source>
        <dbReference type="SAM" id="MobiDB-lite"/>
    </source>
</evidence>
<organism evidence="3 4">
    <name type="scientific">Litorimonas taeanensis</name>
    <dbReference type="NCBI Taxonomy" id="568099"/>
    <lineage>
        <taxon>Bacteria</taxon>
        <taxon>Pseudomonadati</taxon>
        <taxon>Pseudomonadota</taxon>
        <taxon>Alphaproteobacteria</taxon>
        <taxon>Maricaulales</taxon>
        <taxon>Robiginitomaculaceae</taxon>
    </lineage>
</organism>
<keyword evidence="2" id="KW-0732">Signal</keyword>
<accession>A0A420WDP5</accession>
<keyword evidence="4" id="KW-1185">Reference proteome</keyword>
<gene>
    <name evidence="3" type="ORF">DES40_1915</name>
</gene>
<dbReference type="InParanoid" id="A0A420WDP5"/>
<evidence type="ECO:0000313" key="4">
    <source>
        <dbReference type="Proteomes" id="UP000282211"/>
    </source>
</evidence>
<feature type="region of interest" description="Disordered" evidence="1">
    <location>
        <begin position="29"/>
        <end position="53"/>
    </location>
</feature>
<evidence type="ECO:0000313" key="3">
    <source>
        <dbReference type="EMBL" id="RKQ69131.1"/>
    </source>
</evidence>
<dbReference type="EMBL" id="RBII01000002">
    <property type="protein sequence ID" value="RKQ69131.1"/>
    <property type="molecule type" value="Genomic_DNA"/>
</dbReference>
<dbReference type="AlphaFoldDB" id="A0A420WDP5"/>
<evidence type="ECO:0008006" key="5">
    <source>
        <dbReference type="Google" id="ProtNLM"/>
    </source>
</evidence>